<feature type="compositionally biased region" description="Gly residues" evidence="1">
    <location>
        <begin position="7"/>
        <end position="20"/>
    </location>
</feature>
<keyword evidence="3" id="KW-1185">Reference proteome</keyword>
<dbReference type="EMBL" id="VIIS01001114">
    <property type="protein sequence ID" value="KAF0301864.1"/>
    <property type="molecule type" value="Genomic_DNA"/>
</dbReference>
<dbReference type="Proteomes" id="UP000440578">
    <property type="component" value="Unassembled WGS sequence"/>
</dbReference>
<feature type="compositionally biased region" description="Basic and acidic residues" evidence="1">
    <location>
        <begin position="21"/>
        <end position="54"/>
    </location>
</feature>
<organism evidence="2 3">
    <name type="scientific">Amphibalanus amphitrite</name>
    <name type="common">Striped barnacle</name>
    <name type="synonym">Balanus amphitrite</name>
    <dbReference type="NCBI Taxonomy" id="1232801"/>
    <lineage>
        <taxon>Eukaryota</taxon>
        <taxon>Metazoa</taxon>
        <taxon>Ecdysozoa</taxon>
        <taxon>Arthropoda</taxon>
        <taxon>Crustacea</taxon>
        <taxon>Multicrustacea</taxon>
        <taxon>Cirripedia</taxon>
        <taxon>Thoracica</taxon>
        <taxon>Thoracicalcarea</taxon>
        <taxon>Balanomorpha</taxon>
        <taxon>Balanoidea</taxon>
        <taxon>Balanidae</taxon>
        <taxon>Amphibalaninae</taxon>
        <taxon>Amphibalanus</taxon>
    </lineage>
</organism>
<sequence length="200" mass="22725">MKETESGGHGGNMEGSSEMGGHGDMKEPDKDSHEGADSHDGDDGHDDKTKAKDTTAKSNAVEFIAYTEEEADEEGGLAAWDPFNAPTDAWIDRMEGIFGSGITLRIDRSVFPFRRSWQGPFLPVFRFQKQFTQHQKRLVRLDHILHHLSRFLIQPLHLFPLSSLHQVHSFLNQPHGFSFTFFSSNSSRTSISFYRLFSFY</sequence>
<name>A0A6A4WDI6_AMPAM</name>
<protein>
    <submittedName>
        <fullName evidence="2">Uncharacterized protein</fullName>
    </submittedName>
</protein>
<evidence type="ECO:0000256" key="1">
    <source>
        <dbReference type="SAM" id="MobiDB-lite"/>
    </source>
</evidence>
<proteinExistence type="predicted"/>
<dbReference type="AlphaFoldDB" id="A0A6A4WDI6"/>
<reference evidence="2 3" key="1">
    <citation type="submission" date="2019-07" db="EMBL/GenBank/DDBJ databases">
        <title>Draft genome assembly of a fouling barnacle, Amphibalanus amphitrite (Darwin, 1854): The first reference genome for Thecostraca.</title>
        <authorList>
            <person name="Kim W."/>
        </authorList>
    </citation>
    <scope>NUCLEOTIDE SEQUENCE [LARGE SCALE GENOMIC DNA]</scope>
    <source>
        <strain evidence="2">SNU_AA5</strain>
        <tissue evidence="2">Soma without cirri and trophi</tissue>
    </source>
</reference>
<gene>
    <name evidence="2" type="ORF">FJT64_000339</name>
</gene>
<comment type="caution">
    <text evidence="2">The sequence shown here is derived from an EMBL/GenBank/DDBJ whole genome shotgun (WGS) entry which is preliminary data.</text>
</comment>
<evidence type="ECO:0000313" key="2">
    <source>
        <dbReference type="EMBL" id="KAF0301864.1"/>
    </source>
</evidence>
<feature type="region of interest" description="Disordered" evidence="1">
    <location>
        <begin position="1"/>
        <end position="54"/>
    </location>
</feature>
<evidence type="ECO:0000313" key="3">
    <source>
        <dbReference type="Proteomes" id="UP000440578"/>
    </source>
</evidence>
<accession>A0A6A4WDI6</accession>